<evidence type="ECO:0008006" key="3">
    <source>
        <dbReference type="Google" id="ProtNLM"/>
    </source>
</evidence>
<reference evidence="1" key="2">
    <citation type="submission" date="2020-09" db="EMBL/GenBank/DDBJ databases">
        <authorList>
            <person name="Sun Q."/>
            <person name="Zhou Y."/>
        </authorList>
    </citation>
    <scope>NUCLEOTIDE SEQUENCE</scope>
    <source>
        <strain evidence="1">CGMCC 1.12214</strain>
    </source>
</reference>
<name>A0A917I8L1_9HYPH</name>
<dbReference type="Proteomes" id="UP000603912">
    <property type="component" value="Unassembled WGS sequence"/>
</dbReference>
<evidence type="ECO:0000313" key="2">
    <source>
        <dbReference type="Proteomes" id="UP000603912"/>
    </source>
</evidence>
<accession>A0A917I8L1</accession>
<comment type="caution">
    <text evidence="1">The sequence shown here is derived from an EMBL/GenBank/DDBJ whole genome shotgun (WGS) entry which is preliminary data.</text>
</comment>
<dbReference type="EMBL" id="BMES01000002">
    <property type="protein sequence ID" value="GGH20154.1"/>
    <property type="molecule type" value="Genomic_DNA"/>
</dbReference>
<dbReference type="Gene3D" id="3.40.1730.10">
    <property type="entry name" value="pa0076 domain"/>
    <property type="match status" value="1"/>
</dbReference>
<gene>
    <name evidence="1" type="ORF">GCM10007036_23540</name>
</gene>
<proteinExistence type="predicted"/>
<reference evidence="1" key="1">
    <citation type="journal article" date="2014" name="Int. J. Syst. Evol. Microbiol.">
        <title>Complete genome sequence of Corynebacterium casei LMG S-19264T (=DSM 44701T), isolated from a smear-ripened cheese.</title>
        <authorList>
            <consortium name="US DOE Joint Genome Institute (JGI-PGF)"/>
            <person name="Walter F."/>
            <person name="Albersmeier A."/>
            <person name="Kalinowski J."/>
            <person name="Ruckert C."/>
        </authorList>
    </citation>
    <scope>NUCLEOTIDE SEQUENCE</scope>
    <source>
        <strain evidence="1">CGMCC 1.12214</strain>
    </source>
</reference>
<dbReference type="InterPro" id="IPR038225">
    <property type="entry name" value="TagF_sf"/>
</dbReference>
<evidence type="ECO:0000313" key="1">
    <source>
        <dbReference type="EMBL" id="GGH20154.1"/>
    </source>
</evidence>
<sequence>MIGFYGKIPAHGDFVRRNVPDAFVAAWDRWLQDAMAAVKDAFGTDLHDVWEQAPVWRFRIAGAEGVAIVEGVLAPSRDWVDRLFPLAVVRLAGPDEPAAPPLWYEDMAERVSLASRLRIRADALIDELLPWDDAGAWPPEPAPAPGWWSPGRSRLSDAGLPAPSAFPGMIARAS</sequence>
<organism evidence="1 2">
    <name type="scientific">Alsobacter metallidurans</name>
    <dbReference type="NCBI Taxonomy" id="340221"/>
    <lineage>
        <taxon>Bacteria</taxon>
        <taxon>Pseudomonadati</taxon>
        <taxon>Pseudomonadota</taxon>
        <taxon>Alphaproteobacteria</taxon>
        <taxon>Hyphomicrobiales</taxon>
        <taxon>Alsobacteraceae</taxon>
        <taxon>Alsobacter</taxon>
    </lineage>
</organism>
<dbReference type="RefSeq" id="WP_188517966.1">
    <property type="nucleotide sequence ID" value="NZ_BMES01000002.1"/>
</dbReference>
<keyword evidence="2" id="KW-1185">Reference proteome</keyword>
<dbReference type="InterPro" id="IPR017748">
    <property type="entry name" value="TagF"/>
</dbReference>
<dbReference type="AlphaFoldDB" id="A0A917I8L1"/>
<dbReference type="Pfam" id="PF09867">
    <property type="entry name" value="TagF_N"/>
    <property type="match status" value="1"/>
</dbReference>
<protein>
    <recommendedName>
        <fullName evidence="3">Type VI secretion system-associated protein TagF</fullName>
    </recommendedName>
</protein>
<dbReference type="NCBIfam" id="TIGR03373">
    <property type="entry name" value="VI_minor_4"/>
    <property type="match status" value="1"/>
</dbReference>